<evidence type="ECO:0000259" key="15">
    <source>
        <dbReference type="Pfam" id="PF12697"/>
    </source>
</evidence>
<feature type="transmembrane region" description="Helical" evidence="14">
    <location>
        <begin position="39"/>
        <end position="57"/>
    </location>
</feature>
<reference evidence="16" key="1">
    <citation type="journal article" date="2019" name="bioRxiv">
        <title>Long live the king: chromosome-level assembly of the lion (Panthera leo) using linked-read, Hi-C, and long read data.</title>
        <authorList>
            <person name="Armstrong E.E."/>
            <person name="Taylor R.W."/>
            <person name="Miller D.E."/>
            <person name="Kaelin C."/>
            <person name="Barsh G."/>
            <person name="Hadly E.A."/>
            <person name="Petrov D."/>
        </authorList>
    </citation>
    <scope>NUCLEOTIDE SEQUENCE [LARGE SCALE GENOMIC DNA]</scope>
</reference>
<keyword evidence="7 14" id="KW-1133">Transmembrane helix</keyword>
<keyword evidence="3" id="KW-0963">Cytoplasm</keyword>
<dbReference type="InterPro" id="IPR029058">
    <property type="entry name" value="AB_hydrolase_fold"/>
</dbReference>
<dbReference type="Proteomes" id="UP000694399">
    <property type="component" value="Chromosome A3"/>
</dbReference>
<dbReference type="AlphaFoldDB" id="A0A8C9CVA3"/>
<dbReference type="SUPFAM" id="SSF53474">
    <property type="entry name" value="alpha/beta-Hydrolases"/>
    <property type="match status" value="1"/>
</dbReference>
<evidence type="ECO:0000256" key="13">
    <source>
        <dbReference type="ARBA" id="ARBA00079023"/>
    </source>
</evidence>
<keyword evidence="8 14" id="KW-0472">Membrane</keyword>
<evidence type="ECO:0000313" key="17">
    <source>
        <dbReference type="Proteomes" id="UP000694399"/>
    </source>
</evidence>
<comment type="subcellular location">
    <subcellularLocation>
        <location evidence="1">Cytoplasm</location>
    </subcellularLocation>
    <subcellularLocation>
        <location evidence="2">Membrane</location>
        <topology evidence="2">Single-pass type II membrane protein</topology>
    </subcellularLocation>
</comment>
<evidence type="ECO:0000256" key="3">
    <source>
        <dbReference type="ARBA" id="ARBA00022490"/>
    </source>
</evidence>
<evidence type="ECO:0000256" key="1">
    <source>
        <dbReference type="ARBA" id="ARBA00004496"/>
    </source>
</evidence>
<dbReference type="InterPro" id="IPR000073">
    <property type="entry name" value="AB_hydrolase_1"/>
</dbReference>
<evidence type="ECO:0000313" key="16">
    <source>
        <dbReference type="Ensembl" id="ENSPLOP00000000595.1"/>
    </source>
</evidence>
<dbReference type="Ensembl" id="ENSPLOT00000000652.1">
    <property type="protein sequence ID" value="ENSPLOP00000000595.1"/>
    <property type="gene ID" value="ENSPLOG00000000458.1"/>
</dbReference>
<dbReference type="FunFam" id="3.40.50.1820:FF:000093">
    <property type="entry name" value="protein ABHD14A isoform X1"/>
    <property type="match status" value="1"/>
</dbReference>
<dbReference type="GO" id="GO:0005737">
    <property type="term" value="C:cytoplasm"/>
    <property type="evidence" value="ECO:0007669"/>
    <property type="project" value="UniProtKB-SubCell"/>
</dbReference>
<evidence type="ECO:0000256" key="4">
    <source>
        <dbReference type="ARBA" id="ARBA00022692"/>
    </source>
</evidence>
<evidence type="ECO:0000256" key="10">
    <source>
        <dbReference type="ARBA" id="ARBA00037942"/>
    </source>
</evidence>
<evidence type="ECO:0000256" key="9">
    <source>
        <dbReference type="ARBA" id="ARBA00023180"/>
    </source>
</evidence>
<dbReference type="GO" id="GO:0016020">
    <property type="term" value="C:membrane"/>
    <property type="evidence" value="ECO:0007669"/>
    <property type="project" value="UniProtKB-SubCell"/>
</dbReference>
<keyword evidence="6" id="KW-0735">Signal-anchor</keyword>
<feature type="domain" description="AB hydrolase-1" evidence="15">
    <location>
        <begin position="102"/>
        <end position="206"/>
    </location>
</feature>
<keyword evidence="5" id="KW-0378">Hydrolase</keyword>
<evidence type="ECO:0000256" key="6">
    <source>
        <dbReference type="ARBA" id="ARBA00022968"/>
    </source>
</evidence>
<dbReference type="GeneTree" id="ENSGT00940000161296"/>
<evidence type="ECO:0000256" key="14">
    <source>
        <dbReference type="SAM" id="Phobius"/>
    </source>
</evidence>
<evidence type="ECO:0000256" key="7">
    <source>
        <dbReference type="ARBA" id="ARBA00022989"/>
    </source>
</evidence>
<keyword evidence="9" id="KW-0325">Glycoprotein</keyword>
<evidence type="ECO:0000256" key="12">
    <source>
        <dbReference type="ARBA" id="ARBA00073591"/>
    </source>
</evidence>
<protein>
    <recommendedName>
        <fullName evidence="12">Protein ABHD14A</fullName>
    </recommendedName>
    <alternativeName>
        <fullName evidence="13">Alpha/beta hydrolase domain-containing protein 14A</fullName>
    </alternativeName>
</protein>
<comment type="similarity">
    <text evidence="10">Belongs to the AB hydrolase superfamily. ABHD14 family.</text>
</comment>
<proteinExistence type="inferred from homology"/>
<reference evidence="16" key="3">
    <citation type="submission" date="2025-09" db="UniProtKB">
        <authorList>
            <consortium name="Ensembl"/>
        </authorList>
    </citation>
    <scope>IDENTIFICATION</scope>
</reference>
<sequence length="251" mass="27115">MVAALFGCWFRVGGARSGVSGPVIPVGRTVVQTSMSRSQVALLGLGLLLMLLLYVGLPGPPEQTSWLWGGPNVTILAGLTPGNSPIFYREVLPLHRARRVEVVLLHGKAFNSHTWEQLGTLQLLAQRGYRAVALDLPGFGNSAPSKEASTEAGRAELLERVLQDLEVRNAVLVSPSLSGRYALPFLIQGHHQLRGFVPIAPASTQNYTQEQFWAVKVLGGGFPKVLACYPWLESWQERTQVSLGGHTASSG</sequence>
<reference evidence="16" key="2">
    <citation type="submission" date="2025-08" db="UniProtKB">
        <authorList>
            <consortium name="Ensembl"/>
        </authorList>
    </citation>
    <scope>IDENTIFICATION</scope>
</reference>
<name>A0A8C9CVA3_PANLE</name>
<dbReference type="Gene3D" id="3.40.50.1820">
    <property type="entry name" value="alpha/beta hydrolase"/>
    <property type="match status" value="1"/>
</dbReference>
<dbReference type="Pfam" id="PF12697">
    <property type="entry name" value="Abhydrolase_6"/>
    <property type="match status" value="1"/>
</dbReference>
<gene>
    <name evidence="16" type="primary">ABHD14A</name>
</gene>
<evidence type="ECO:0000256" key="5">
    <source>
        <dbReference type="ARBA" id="ARBA00022801"/>
    </source>
</evidence>
<keyword evidence="4 14" id="KW-0812">Transmembrane</keyword>
<dbReference type="GO" id="GO:0016787">
    <property type="term" value="F:hydrolase activity"/>
    <property type="evidence" value="ECO:0007669"/>
    <property type="project" value="UniProtKB-KW"/>
</dbReference>
<evidence type="ECO:0000256" key="8">
    <source>
        <dbReference type="ARBA" id="ARBA00023136"/>
    </source>
</evidence>
<evidence type="ECO:0000256" key="2">
    <source>
        <dbReference type="ARBA" id="ARBA00004606"/>
    </source>
</evidence>
<comment type="function">
    <text evidence="11">Possible role in granule neuron development.</text>
</comment>
<organism evidence="16 17">
    <name type="scientific">Panthera leo</name>
    <name type="common">Lion</name>
    <dbReference type="NCBI Taxonomy" id="9689"/>
    <lineage>
        <taxon>Eukaryota</taxon>
        <taxon>Metazoa</taxon>
        <taxon>Chordata</taxon>
        <taxon>Craniata</taxon>
        <taxon>Vertebrata</taxon>
        <taxon>Euteleostomi</taxon>
        <taxon>Mammalia</taxon>
        <taxon>Eutheria</taxon>
        <taxon>Laurasiatheria</taxon>
        <taxon>Carnivora</taxon>
        <taxon>Feliformia</taxon>
        <taxon>Felidae</taxon>
        <taxon>Pantherinae</taxon>
        <taxon>Panthera</taxon>
    </lineage>
</organism>
<keyword evidence="17" id="KW-1185">Reference proteome</keyword>
<dbReference type="PANTHER" id="PTHR46197">
    <property type="entry name" value="PROTEIN ABHD14B-LIKE"/>
    <property type="match status" value="1"/>
</dbReference>
<evidence type="ECO:0000256" key="11">
    <source>
        <dbReference type="ARBA" id="ARBA00056841"/>
    </source>
</evidence>
<accession>A0A8C9CVA3</accession>
<dbReference type="PANTHER" id="PTHR46197:SF1">
    <property type="entry name" value="PROTEIN ABHD14A"/>
    <property type="match status" value="1"/>
</dbReference>